<keyword evidence="6 8" id="KW-0067">ATP-binding</keyword>
<dbReference type="InterPro" id="IPR019734">
    <property type="entry name" value="TPR_rpt"/>
</dbReference>
<dbReference type="EMBL" id="CP093313">
    <property type="protein sequence ID" value="UWZ82173.1"/>
    <property type="molecule type" value="Genomic_DNA"/>
</dbReference>
<dbReference type="PROSITE" id="PS50011">
    <property type="entry name" value="PROTEIN_KINASE_DOM"/>
    <property type="match status" value="1"/>
</dbReference>
<name>A0A9J7BLT1_9BACT</name>
<dbReference type="InterPro" id="IPR013105">
    <property type="entry name" value="TPR_2"/>
</dbReference>
<dbReference type="Pfam" id="PF13432">
    <property type="entry name" value="TPR_16"/>
    <property type="match status" value="1"/>
</dbReference>
<feature type="domain" description="Protein kinase" evidence="10">
    <location>
        <begin position="44"/>
        <end position="302"/>
    </location>
</feature>
<dbReference type="InterPro" id="IPR011990">
    <property type="entry name" value="TPR-like_helical_dom_sf"/>
</dbReference>
<dbReference type="PANTHER" id="PTHR43289">
    <property type="entry name" value="MITOGEN-ACTIVATED PROTEIN KINASE KINASE KINASE 20-RELATED"/>
    <property type="match status" value="1"/>
</dbReference>
<organism evidence="11 12">
    <name type="scientific">Occallatibacter riparius</name>
    <dbReference type="NCBI Taxonomy" id="1002689"/>
    <lineage>
        <taxon>Bacteria</taxon>
        <taxon>Pseudomonadati</taxon>
        <taxon>Acidobacteriota</taxon>
        <taxon>Terriglobia</taxon>
        <taxon>Terriglobales</taxon>
        <taxon>Acidobacteriaceae</taxon>
        <taxon>Occallatibacter</taxon>
    </lineage>
</organism>
<feature type="repeat" description="TPR" evidence="7">
    <location>
        <begin position="547"/>
        <end position="580"/>
    </location>
</feature>
<gene>
    <name evidence="11" type="ORF">MOP44_16505</name>
</gene>
<feature type="region of interest" description="Disordered" evidence="9">
    <location>
        <begin position="1"/>
        <end position="24"/>
    </location>
</feature>
<feature type="compositionally biased region" description="Basic and acidic residues" evidence="9">
    <location>
        <begin position="11"/>
        <end position="24"/>
    </location>
</feature>
<keyword evidence="3 8" id="KW-0547">Nucleotide-binding</keyword>
<accession>A0A9J7BLT1</accession>
<dbReference type="KEGG" id="orp:MOP44_16505"/>
<dbReference type="Proteomes" id="UP001059380">
    <property type="component" value="Chromosome"/>
</dbReference>
<dbReference type="Pfam" id="PF07719">
    <property type="entry name" value="TPR_2"/>
    <property type="match status" value="1"/>
</dbReference>
<feature type="repeat" description="TPR" evidence="7">
    <location>
        <begin position="622"/>
        <end position="655"/>
    </location>
</feature>
<reference evidence="11" key="1">
    <citation type="submission" date="2021-04" db="EMBL/GenBank/DDBJ databases">
        <title>Phylogenetic analysis of Acidobacteriaceae.</title>
        <authorList>
            <person name="Qiu L."/>
            <person name="Zhang Q."/>
        </authorList>
    </citation>
    <scope>NUCLEOTIDE SEQUENCE</scope>
    <source>
        <strain evidence="11">DSM 25168</strain>
    </source>
</reference>
<dbReference type="SUPFAM" id="SSF48452">
    <property type="entry name" value="TPR-like"/>
    <property type="match status" value="1"/>
</dbReference>
<evidence type="ECO:0000256" key="1">
    <source>
        <dbReference type="ARBA" id="ARBA00022679"/>
    </source>
</evidence>
<protein>
    <submittedName>
        <fullName evidence="11">Tetratricopeptide repeat protein</fullName>
    </submittedName>
</protein>
<dbReference type="InterPro" id="IPR017441">
    <property type="entry name" value="Protein_kinase_ATP_BS"/>
</dbReference>
<dbReference type="SMART" id="SM00220">
    <property type="entry name" value="S_TKc"/>
    <property type="match status" value="1"/>
</dbReference>
<evidence type="ECO:0000256" key="2">
    <source>
        <dbReference type="ARBA" id="ARBA00022737"/>
    </source>
</evidence>
<keyword evidence="5 7" id="KW-0802">TPR repeat</keyword>
<dbReference type="CDD" id="cd14014">
    <property type="entry name" value="STKc_PknB_like"/>
    <property type="match status" value="1"/>
</dbReference>
<dbReference type="Pfam" id="PF14559">
    <property type="entry name" value="TPR_19"/>
    <property type="match status" value="1"/>
</dbReference>
<keyword evidence="4" id="KW-0418">Kinase</keyword>
<dbReference type="InterPro" id="IPR000719">
    <property type="entry name" value="Prot_kinase_dom"/>
</dbReference>
<dbReference type="GO" id="GO:0005524">
    <property type="term" value="F:ATP binding"/>
    <property type="evidence" value="ECO:0007669"/>
    <property type="project" value="UniProtKB-UniRule"/>
</dbReference>
<dbReference type="InterPro" id="IPR011009">
    <property type="entry name" value="Kinase-like_dom_sf"/>
</dbReference>
<sequence>MAEIPSPDVTQSRDMESTRPLAEERRTAQAIDVDCVHPRTWGDFQLLQRLGRGGFGEVFRAWDPMLEREVALKLLLPRGQDEEQQFATLITEARAIARVRHSNIVSVYGVDRREGRVGFWSDYVRGQTLAAWIAACGPLNEEEAAKVGMQLCNALAAVHNAGLLHRDIKPGNAMRDQDGRVLLMDFGLTQELLATASLAGTPGYLAPELRDGQQASAQSDIYAMGVLLRFLLSGSPVPLVPAPGKQKTPSRLQLIIAKATEMDPKARFASADQMAKALGEIVAAPAQRPQTVWSKWLSLPWLVVLLLALGFVFGPRLFRKVDSGVGPAAGTPAYADYLAANEALGRYDKPGNTDKAISLYQAALKNSPNYALAEAGLARAYWRKFSDTSESKWADQATEAAGRAAQMNPNLAAVQMTLGSIHVDQGKFEVGVDELQKAENLDHRSSDVHAALAEAYRQQGRLDDAKNEFQTAMDLDPDNWRWPYLLGALQIDSGDLTGAEKNLKAALAKSQDNARILYDLGIVYRKQDRLAEAQNVLEGSVELDPRPNPVTELGNVLFQKGDYAGAIQRFQQAIKISESKYGAWGNLGTAYLASGEGTRADEAFRKAIALGLAQAAKTPEDSFVVSVLGYYYANIHDRDHALPLMRKAVALAPGDPDVLERVGEAYEQLGDRQQALAFLEKALKQGYSASYARSDPALKALRRDPNAPSAIRESNSSR</sequence>
<evidence type="ECO:0000259" key="10">
    <source>
        <dbReference type="PROSITE" id="PS50011"/>
    </source>
</evidence>
<dbReference type="PROSITE" id="PS00107">
    <property type="entry name" value="PROTEIN_KINASE_ATP"/>
    <property type="match status" value="1"/>
</dbReference>
<keyword evidence="1" id="KW-0808">Transferase</keyword>
<dbReference type="Pfam" id="PF13414">
    <property type="entry name" value="TPR_11"/>
    <property type="match status" value="1"/>
</dbReference>
<evidence type="ECO:0000256" key="3">
    <source>
        <dbReference type="ARBA" id="ARBA00022741"/>
    </source>
</evidence>
<evidence type="ECO:0000256" key="9">
    <source>
        <dbReference type="SAM" id="MobiDB-lite"/>
    </source>
</evidence>
<evidence type="ECO:0000256" key="8">
    <source>
        <dbReference type="PROSITE-ProRule" id="PRU10141"/>
    </source>
</evidence>
<evidence type="ECO:0000313" key="11">
    <source>
        <dbReference type="EMBL" id="UWZ82173.1"/>
    </source>
</evidence>
<evidence type="ECO:0000313" key="12">
    <source>
        <dbReference type="Proteomes" id="UP001059380"/>
    </source>
</evidence>
<dbReference type="Pfam" id="PF00069">
    <property type="entry name" value="Pkinase"/>
    <property type="match status" value="1"/>
</dbReference>
<dbReference type="PANTHER" id="PTHR43289:SF30">
    <property type="entry name" value="NON-SPECIFIC SERINE_THREONINE PROTEIN KINASE"/>
    <property type="match status" value="1"/>
</dbReference>
<feature type="binding site" evidence="8">
    <location>
        <position position="73"/>
    </location>
    <ligand>
        <name>ATP</name>
        <dbReference type="ChEBI" id="CHEBI:30616"/>
    </ligand>
</feature>
<dbReference type="AlphaFoldDB" id="A0A9J7BLT1"/>
<evidence type="ECO:0000256" key="4">
    <source>
        <dbReference type="ARBA" id="ARBA00022777"/>
    </source>
</evidence>
<evidence type="ECO:0000256" key="5">
    <source>
        <dbReference type="ARBA" id="ARBA00022803"/>
    </source>
</evidence>
<dbReference type="SMART" id="SM00028">
    <property type="entry name" value="TPR"/>
    <property type="match status" value="8"/>
</dbReference>
<dbReference type="Gene3D" id="1.25.40.10">
    <property type="entry name" value="Tetratricopeptide repeat domain"/>
    <property type="match status" value="2"/>
</dbReference>
<evidence type="ECO:0000256" key="6">
    <source>
        <dbReference type="ARBA" id="ARBA00022840"/>
    </source>
</evidence>
<dbReference type="RefSeq" id="WP_260791295.1">
    <property type="nucleotide sequence ID" value="NZ_CP093313.1"/>
</dbReference>
<dbReference type="SUPFAM" id="SSF56112">
    <property type="entry name" value="Protein kinase-like (PK-like)"/>
    <property type="match status" value="1"/>
</dbReference>
<feature type="repeat" description="TPR" evidence="7">
    <location>
        <begin position="581"/>
        <end position="614"/>
    </location>
</feature>
<feature type="region of interest" description="Disordered" evidence="9">
    <location>
        <begin position="698"/>
        <end position="718"/>
    </location>
</feature>
<keyword evidence="2" id="KW-0677">Repeat</keyword>
<dbReference type="GO" id="GO:0004674">
    <property type="term" value="F:protein serine/threonine kinase activity"/>
    <property type="evidence" value="ECO:0007669"/>
    <property type="project" value="TreeGrafter"/>
</dbReference>
<feature type="repeat" description="TPR" evidence="7">
    <location>
        <begin position="446"/>
        <end position="479"/>
    </location>
</feature>
<evidence type="ECO:0000256" key="7">
    <source>
        <dbReference type="PROSITE-ProRule" id="PRU00339"/>
    </source>
</evidence>
<keyword evidence="12" id="KW-1185">Reference proteome</keyword>
<dbReference type="Gene3D" id="1.10.510.10">
    <property type="entry name" value="Transferase(Phosphotransferase) domain 1"/>
    <property type="match status" value="1"/>
</dbReference>
<dbReference type="Gene3D" id="3.30.200.20">
    <property type="entry name" value="Phosphorylase Kinase, domain 1"/>
    <property type="match status" value="1"/>
</dbReference>
<dbReference type="PROSITE" id="PS50005">
    <property type="entry name" value="TPR"/>
    <property type="match status" value="5"/>
</dbReference>
<proteinExistence type="predicted"/>
<feature type="repeat" description="TPR" evidence="7">
    <location>
        <begin position="656"/>
        <end position="689"/>
    </location>
</feature>
<dbReference type="PROSITE" id="PS50293">
    <property type="entry name" value="TPR_REGION"/>
    <property type="match status" value="1"/>
</dbReference>